<feature type="non-terminal residue" evidence="1">
    <location>
        <position position="1"/>
    </location>
</feature>
<proteinExistence type="predicted"/>
<dbReference type="STRING" id="597456.A0A0L7QQ71"/>
<accession>A0A0L7QQ71</accession>
<dbReference type="PANTHER" id="PTHR46060">
    <property type="entry name" value="MARINER MOS1 TRANSPOSASE-LIKE PROTEIN"/>
    <property type="match status" value="1"/>
</dbReference>
<keyword evidence="2" id="KW-1185">Reference proteome</keyword>
<keyword evidence="1" id="KW-0489">Methyltransferase</keyword>
<gene>
    <name evidence="1" type="ORF">WH47_06923</name>
</gene>
<dbReference type="PANTHER" id="PTHR46060:SF1">
    <property type="entry name" value="MARINER MOS1 TRANSPOSASE-LIKE PROTEIN"/>
    <property type="match status" value="1"/>
</dbReference>
<protein>
    <submittedName>
        <fullName evidence="1">Histone-lysine N-methyltransferase SETMAR</fullName>
    </submittedName>
</protein>
<sequence>FLQDNARPHVTKTTHDKIVEPGWEIMPHSPYSPNFPPINLHLFLSLDNHTRNKQFNNERDLKKVSRFFLAKTKDFCKNGIDKLLNRCEKVIECKGSYFDE</sequence>
<dbReference type="GO" id="GO:0008168">
    <property type="term" value="F:methyltransferase activity"/>
    <property type="evidence" value="ECO:0007669"/>
    <property type="project" value="UniProtKB-KW"/>
</dbReference>
<evidence type="ECO:0000313" key="1">
    <source>
        <dbReference type="EMBL" id="KOC60777.1"/>
    </source>
</evidence>
<dbReference type="GO" id="GO:0003676">
    <property type="term" value="F:nucleic acid binding"/>
    <property type="evidence" value="ECO:0007669"/>
    <property type="project" value="InterPro"/>
</dbReference>
<organism evidence="1 2">
    <name type="scientific">Habropoda laboriosa</name>
    <dbReference type="NCBI Taxonomy" id="597456"/>
    <lineage>
        <taxon>Eukaryota</taxon>
        <taxon>Metazoa</taxon>
        <taxon>Ecdysozoa</taxon>
        <taxon>Arthropoda</taxon>
        <taxon>Hexapoda</taxon>
        <taxon>Insecta</taxon>
        <taxon>Pterygota</taxon>
        <taxon>Neoptera</taxon>
        <taxon>Endopterygota</taxon>
        <taxon>Hymenoptera</taxon>
        <taxon>Apocrita</taxon>
        <taxon>Aculeata</taxon>
        <taxon>Apoidea</taxon>
        <taxon>Anthophila</taxon>
        <taxon>Apidae</taxon>
        <taxon>Habropoda</taxon>
    </lineage>
</organism>
<dbReference type="AlphaFoldDB" id="A0A0L7QQ71"/>
<dbReference type="Proteomes" id="UP000053825">
    <property type="component" value="Unassembled WGS sequence"/>
</dbReference>
<evidence type="ECO:0000313" key="2">
    <source>
        <dbReference type="Proteomes" id="UP000053825"/>
    </source>
</evidence>
<keyword evidence="1" id="KW-0808">Transferase</keyword>
<dbReference type="InterPro" id="IPR052709">
    <property type="entry name" value="Transposase-MT_Hybrid"/>
</dbReference>
<name>A0A0L7QQ71_9HYME</name>
<dbReference type="InterPro" id="IPR036397">
    <property type="entry name" value="RNaseH_sf"/>
</dbReference>
<dbReference type="GO" id="GO:0032259">
    <property type="term" value="P:methylation"/>
    <property type="evidence" value="ECO:0007669"/>
    <property type="project" value="UniProtKB-KW"/>
</dbReference>
<reference evidence="1 2" key="1">
    <citation type="submission" date="2015-07" db="EMBL/GenBank/DDBJ databases">
        <title>The genome of Habropoda laboriosa.</title>
        <authorList>
            <person name="Pan H."/>
            <person name="Kapheim K."/>
        </authorList>
    </citation>
    <scope>NUCLEOTIDE SEQUENCE [LARGE SCALE GENOMIC DNA]</scope>
    <source>
        <strain evidence="1">0110345459</strain>
    </source>
</reference>
<dbReference type="EMBL" id="KQ414790">
    <property type="protein sequence ID" value="KOC60777.1"/>
    <property type="molecule type" value="Genomic_DNA"/>
</dbReference>
<dbReference type="Gene3D" id="3.30.420.10">
    <property type="entry name" value="Ribonuclease H-like superfamily/Ribonuclease H"/>
    <property type="match status" value="1"/>
</dbReference>